<evidence type="ECO:0000256" key="1">
    <source>
        <dbReference type="SAM" id="MobiDB-lite"/>
    </source>
</evidence>
<feature type="compositionally biased region" description="Basic and acidic residues" evidence="1">
    <location>
        <begin position="52"/>
        <end position="63"/>
    </location>
</feature>
<name>A0A1H1N2V4_BRESA</name>
<sequence length="207" mass="21200">MKTTKIIRSITVAGAFATALSLSACDMNISFGPPDQDQTQAQQGEDGSADPDDSRTDETRTEQAPDSSSSQGSNDGTSSGYGTSSSDSGSSTSTGSSSSGTSTSAGQGSSSSSGENTGAGEPGFEIDEHGNGEIPAAMLEEDIRDAYSKQGTTVDEVECLNDLMIISEQGSASCNVTAYGEKRYGTVKVTSVTGANVRYKLDFPSFS</sequence>
<feature type="compositionally biased region" description="Low complexity" evidence="1">
    <location>
        <begin position="67"/>
        <end position="119"/>
    </location>
</feature>
<dbReference type="PROSITE" id="PS51257">
    <property type="entry name" value="PROKAR_LIPOPROTEIN"/>
    <property type="match status" value="1"/>
</dbReference>
<organism evidence="3 4">
    <name type="scientific">Brevibacterium sandarakinum</name>
    <dbReference type="NCBI Taxonomy" id="629680"/>
    <lineage>
        <taxon>Bacteria</taxon>
        <taxon>Bacillati</taxon>
        <taxon>Actinomycetota</taxon>
        <taxon>Actinomycetes</taxon>
        <taxon>Micrococcales</taxon>
        <taxon>Brevibacteriaceae</taxon>
        <taxon>Brevibacterium</taxon>
    </lineage>
</organism>
<dbReference type="RefSeq" id="WP_092103424.1">
    <property type="nucleotide sequence ID" value="NZ_LT629739.1"/>
</dbReference>
<proteinExistence type="predicted"/>
<feature type="chain" id="PRO_5009255073" description="DUF4333 domain-containing protein" evidence="2">
    <location>
        <begin position="25"/>
        <end position="207"/>
    </location>
</feature>
<accession>A0A1H1N2V4</accession>
<dbReference type="EMBL" id="LT629739">
    <property type="protein sequence ID" value="SDR93383.1"/>
    <property type="molecule type" value="Genomic_DNA"/>
</dbReference>
<evidence type="ECO:0000313" key="3">
    <source>
        <dbReference type="EMBL" id="SDR93383.1"/>
    </source>
</evidence>
<keyword evidence="2" id="KW-0732">Signal</keyword>
<dbReference type="Proteomes" id="UP000199700">
    <property type="component" value="Chromosome"/>
</dbReference>
<feature type="signal peptide" evidence="2">
    <location>
        <begin position="1"/>
        <end position="24"/>
    </location>
</feature>
<dbReference type="STRING" id="629680.SAMN04489751_0836"/>
<protein>
    <recommendedName>
        <fullName evidence="5">DUF4333 domain-containing protein</fullName>
    </recommendedName>
</protein>
<evidence type="ECO:0000256" key="2">
    <source>
        <dbReference type="SAM" id="SignalP"/>
    </source>
</evidence>
<evidence type="ECO:0000313" key="4">
    <source>
        <dbReference type="Proteomes" id="UP000199700"/>
    </source>
</evidence>
<feature type="compositionally biased region" description="Polar residues" evidence="1">
    <location>
        <begin position="36"/>
        <end position="45"/>
    </location>
</feature>
<reference evidence="3" key="1">
    <citation type="submission" date="2016-10" db="EMBL/GenBank/DDBJ databases">
        <authorList>
            <person name="Varghese N."/>
            <person name="Submissions S."/>
        </authorList>
    </citation>
    <scope>NUCLEOTIDE SEQUENCE [LARGE SCALE GENOMIC DNA]</scope>
    <source>
        <strain evidence="3">DSM 22082</strain>
    </source>
</reference>
<dbReference type="AlphaFoldDB" id="A0A1H1N2V4"/>
<keyword evidence="4" id="KW-1185">Reference proteome</keyword>
<evidence type="ECO:0008006" key="5">
    <source>
        <dbReference type="Google" id="ProtNLM"/>
    </source>
</evidence>
<gene>
    <name evidence="3" type="ORF">SAMN04489751_0836</name>
</gene>
<dbReference type="OrthoDB" id="4807172at2"/>
<feature type="region of interest" description="Disordered" evidence="1">
    <location>
        <begin position="26"/>
        <end position="130"/>
    </location>
</feature>